<proteinExistence type="predicted"/>
<evidence type="ECO:0000313" key="3">
    <source>
        <dbReference type="Proteomes" id="UP000070700"/>
    </source>
</evidence>
<dbReference type="AlphaFoldDB" id="A0A194XMZ9"/>
<dbReference type="EMBL" id="KQ947407">
    <property type="protein sequence ID" value="KUJ21640.1"/>
    <property type="molecule type" value="Genomic_DNA"/>
</dbReference>
<reference evidence="2 3" key="1">
    <citation type="submission" date="2015-10" db="EMBL/GenBank/DDBJ databases">
        <title>Full genome of DAOMC 229536 Phialocephala scopiformis, a fungal endophyte of spruce producing the potent anti-insectan compound rugulosin.</title>
        <authorList>
            <consortium name="DOE Joint Genome Institute"/>
            <person name="Walker A.K."/>
            <person name="Frasz S.L."/>
            <person name="Seifert K.A."/>
            <person name="Miller J.D."/>
            <person name="Mondo S.J."/>
            <person name="Labutti K."/>
            <person name="Lipzen A."/>
            <person name="Dockter R."/>
            <person name="Kennedy M."/>
            <person name="Grigoriev I.V."/>
            <person name="Spatafora J.W."/>
        </authorList>
    </citation>
    <scope>NUCLEOTIDE SEQUENCE [LARGE SCALE GENOMIC DNA]</scope>
    <source>
        <strain evidence="2 3">CBS 120377</strain>
    </source>
</reference>
<organism evidence="2 3">
    <name type="scientific">Mollisia scopiformis</name>
    <name type="common">Conifer needle endophyte fungus</name>
    <name type="synonym">Phialocephala scopiformis</name>
    <dbReference type="NCBI Taxonomy" id="149040"/>
    <lineage>
        <taxon>Eukaryota</taxon>
        <taxon>Fungi</taxon>
        <taxon>Dikarya</taxon>
        <taxon>Ascomycota</taxon>
        <taxon>Pezizomycotina</taxon>
        <taxon>Leotiomycetes</taxon>
        <taxon>Helotiales</taxon>
        <taxon>Mollisiaceae</taxon>
        <taxon>Mollisia</taxon>
    </lineage>
</organism>
<accession>A0A194XMZ9</accession>
<evidence type="ECO:0000256" key="1">
    <source>
        <dbReference type="SAM" id="MobiDB-lite"/>
    </source>
</evidence>
<keyword evidence="3" id="KW-1185">Reference proteome</keyword>
<sequence>MIPVDIDDILAGIASARDLYEVGFQKASNPSPQYHAFGQEIRSLAINLDILSDVIKRAHYDAGASFERTQYGARSKRPMPGSSILTGFGDTLGDCCRLLNDQRYFHKIGRFVTSITWYLQIDPEVRAMKERLSCQNMKLSTIFKIIDAQVLRDRSFYITDSTAALLREAERLGQQFRGSEDGKEPAKQLSGFVVIPPELENAFMRFTQRTYPDLSVLTLDRGIDAAITYFNGITKREDKPTPNQAIYLGSIVDIMMASWILQAVRSTLEYETAAKAPSITAFERQMDACGLTIDRFFDVFDESLQEALRRLLGRDILLPPTPDLLETFERDRPSLPLPPDVEGISAAASPRQETRILAAEYGTKIMNVTRARNNASIVPRQNQMLIAIRDNYDFDHVEIVPSYALRTWATASVHPLTMLFKTDGAAPFSRNLVFQQNKDLFEFQQAITGFKVKHDDTRVLATSQESKILGGSRRQDLCRLQLWSAPPPVIDFADVSGSSSSRSTSEARRASQTSFSSSSTMTGQSRKKPSAPSMFSSTSRKSTSSRKSIAIDTPSLPGFQEAVTPEVTIEEELNENDQELNPSFRCVLERKSSYLQGRRSRETTVPSHWDLAAAGLHKRDKETEIVKRLKHVILEFDTRQNMSEFMTKFQQIKEIASWRLAKFVQATG</sequence>
<dbReference type="Proteomes" id="UP000070700">
    <property type="component" value="Unassembled WGS sequence"/>
</dbReference>
<feature type="compositionally biased region" description="Low complexity" evidence="1">
    <location>
        <begin position="536"/>
        <end position="548"/>
    </location>
</feature>
<feature type="region of interest" description="Disordered" evidence="1">
    <location>
        <begin position="494"/>
        <end position="562"/>
    </location>
</feature>
<dbReference type="OrthoDB" id="5400409at2759"/>
<feature type="compositionally biased region" description="Low complexity" evidence="1">
    <location>
        <begin position="496"/>
        <end position="524"/>
    </location>
</feature>
<dbReference type="GeneID" id="28831490"/>
<dbReference type="KEGG" id="psco:LY89DRAFT_767791"/>
<protein>
    <submittedName>
        <fullName evidence="2">Uncharacterized protein</fullName>
    </submittedName>
</protein>
<gene>
    <name evidence="2" type="ORF">LY89DRAFT_767791</name>
</gene>
<evidence type="ECO:0000313" key="2">
    <source>
        <dbReference type="EMBL" id="KUJ21640.1"/>
    </source>
</evidence>
<dbReference type="RefSeq" id="XP_018075995.1">
    <property type="nucleotide sequence ID" value="XM_018221764.1"/>
</dbReference>
<dbReference type="InParanoid" id="A0A194XMZ9"/>
<name>A0A194XMZ9_MOLSC</name>